<protein>
    <submittedName>
        <fullName evidence="2">Uncharacterized protein</fullName>
    </submittedName>
</protein>
<feature type="compositionally biased region" description="Basic residues" evidence="1">
    <location>
        <begin position="38"/>
        <end position="47"/>
    </location>
</feature>
<keyword evidence="3" id="KW-1185">Reference proteome</keyword>
<dbReference type="RefSeq" id="WP_186347362.1">
    <property type="nucleotide sequence ID" value="NZ_BMMR01000001.1"/>
</dbReference>
<reference evidence="2 3" key="1">
    <citation type="submission" date="2020-08" db="EMBL/GenBank/DDBJ databases">
        <title>novel species in genus Nocardioides.</title>
        <authorList>
            <person name="Zhang G."/>
        </authorList>
    </citation>
    <scope>NUCLEOTIDE SEQUENCE [LARGE SCALE GENOMIC DNA]</scope>
    <source>
        <strain evidence="2 3">SC8A-24</strain>
    </source>
</reference>
<proteinExistence type="predicted"/>
<sequence length="47" mass="5231">MKIMRSAALLGVAKKVYDEARKPHNHAKIKSAVDQVKARRSGTGKKR</sequence>
<name>A0ABR6UCK4_9ACTN</name>
<dbReference type="Proteomes" id="UP000604001">
    <property type="component" value="Unassembled WGS sequence"/>
</dbReference>
<comment type="caution">
    <text evidence="2">The sequence shown here is derived from an EMBL/GenBank/DDBJ whole genome shotgun (WGS) entry which is preliminary data.</text>
</comment>
<accession>A0ABR6UCK4</accession>
<dbReference type="EMBL" id="JACMYC010000017">
    <property type="protein sequence ID" value="MBC2962177.1"/>
    <property type="molecule type" value="Genomic_DNA"/>
</dbReference>
<gene>
    <name evidence="2" type="ORF">H7344_17945</name>
</gene>
<evidence type="ECO:0000256" key="1">
    <source>
        <dbReference type="SAM" id="MobiDB-lite"/>
    </source>
</evidence>
<evidence type="ECO:0000313" key="3">
    <source>
        <dbReference type="Proteomes" id="UP000604001"/>
    </source>
</evidence>
<evidence type="ECO:0000313" key="2">
    <source>
        <dbReference type="EMBL" id="MBC2962177.1"/>
    </source>
</evidence>
<organism evidence="2 3">
    <name type="scientific">Nocardioides deserti</name>
    <dbReference type="NCBI Taxonomy" id="1588644"/>
    <lineage>
        <taxon>Bacteria</taxon>
        <taxon>Bacillati</taxon>
        <taxon>Actinomycetota</taxon>
        <taxon>Actinomycetes</taxon>
        <taxon>Propionibacteriales</taxon>
        <taxon>Nocardioidaceae</taxon>
        <taxon>Nocardioides</taxon>
    </lineage>
</organism>
<feature type="region of interest" description="Disordered" evidence="1">
    <location>
        <begin position="23"/>
        <end position="47"/>
    </location>
</feature>